<protein>
    <recommendedName>
        <fullName evidence="1">DNA replication ATP-dependent helicase/nuclease</fullName>
        <ecNumber evidence="1">3.1.-.-</ecNumber>
        <ecNumber evidence="1">3.6.4.12</ecNumber>
    </recommendedName>
</protein>
<dbReference type="Proteomes" id="UP000694865">
    <property type="component" value="Unplaced"/>
</dbReference>
<proteinExistence type="inferred from homology"/>
<keyword evidence="3" id="KW-1185">Reference proteome</keyword>
<dbReference type="InterPro" id="IPR041679">
    <property type="entry name" value="DNA2/NAM7-like_C"/>
</dbReference>
<keyword evidence="1" id="KW-0158">Chromosome</keyword>
<evidence type="ECO:0000313" key="4">
    <source>
        <dbReference type="RefSeq" id="XP_006825430.1"/>
    </source>
</evidence>
<dbReference type="EC" id="3.6.4.12" evidence="1"/>
<sequence>MDESLFQRLSIHENCKTELCLQYRMNEEIMSISNKLVYDGKLQCGNDTIADGKLVLPDKAVFVQMLENRGWSHSWLAEIIATQGPVNFLNTDKIPAPHEKRHTSLINKIESQLVSLLIKALLKVIVFFFPPAK</sequence>
<dbReference type="GeneID" id="102805038"/>
<keyword evidence="1" id="KW-0511">Multifunctional enzyme</keyword>
<keyword evidence="1" id="KW-0540">Nuclease</keyword>
<keyword evidence="1" id="KW-0378">Hydrolase</keyword>
<gene>
    <name evidence="4" type="primary">LOC102805038</name>
</gene>
<name>A0ABM0MZI9_SACKO</name>
<organism evidence="3 4">
    <name type="scientific">Saccoglossus kowalevskii</name>
    <name type="common">Acorn worm</name>
    <dbReference type="NCBI Taxonomy" id="10224"/>
    <lineage>
        <taxon>Eukaryota</taxon>
        <taxon>Metazoa</taxon>
        <taxon>Hemichordata</taxon>
        <taxon>Enteropneusta</taxon>
        <taxon>Harrimaniidae</taxon>
        <taxon>Saccoglossus</taxon>
    </lineage>
</organism>
<dbReference type="InterPro" id="IPR027417">
    <property type="entry name" value="P-loop_NTPase"/>
</dbReference>
<keyword evidence="1" id="KW-0539">Nucleus</keyword>
<keyword evidence="1" id="KW-0234">DNA repair</keyword>
<keyword evidence="1" id="KW-0547">Nucleotide-binding</keyword>
<evidence type="ECO:0000256" key="1">
    <source>
        <dbReference type="RuleBase" id="RU367041"/>
    </source>
</evidence>
<accession>A0ABM0MZI9</accession>
<dbReference type="Pfam" id="PF13087">
    <property type="entry name" value="AAA_12"/>
    <property type="match status" value="1"/>
</dbReference>
<keyword evidence="1" id="KW-0347">Helicase</keyword>
<keyword evidence="1" id="KW-0067">ATP-binding</keyword>
<evidence type="ECO:0000313" key="3">
    <source>
        <dbReference type="Proteomes" id="UP000694865"/>
    </source>
</evidence>
<keyword evidence="1" id="KW-0238">DNA-binding</keyword>
<dbReference type="Gene3D" id="3.40.50.300">
    <property type="entry name" value="P-loop containing nucleotide triphosphate hydrolases"/>
    <property type="match status" value="1"/>
</dbReference>
<dbReference type="PANTHER" id="PTHR10887:SF433">
    <property type="entry name" value="DNA REPLICATION ATP-DEPENDENT HELICASE_NUCLEASE DNA2"/>
    <property type="match status" value="1"/>
</dbReference>
<evidence type="ECO:0000259" key="2">
    <source>
        <dbReference type="Pfam" id="PF13087"/>
    </source>
</evidence>
<comment type="function">
    <text evidence="1">Key enzyme involved in DNA replication and DNA repair. Involved in Okazaki fragments processing by cleaving long flaps that escape FEN1: flaps that are longer than 27 nucleotides are coated by replication protein A complex (RPA), leading to recruit DNA2 which cleaves the flap until it is too short to bind RPA and becomes a substrate for FEN1. Also involved in 5'-end resection of DNA during double-strand break (DSB) repair by mediating the cleavage of 5'-ssDNA.</text>
</comment>
<dbReference type="EC" id="3.1.-.-" evidence="1"/>
<dbReference type="SUPFAM" id="SSF52540">
    <property type="entry name" value="P-loop containing nucleoside triphosphate hydrolases"/>
    <property type="match status" value="1"/>
</dbReference>
<dbReference type="RefSeq" id="XP_006825430.1">
    <property type="nucleotide sequence ID" value="XM_006825367.1"/>
</dbReference>
<keyword evidence="1" id="KW-0235">DNA replication</keyword>
<keyword evidence="1" id="KW-0479">Metal-binding</keyword>
<comment type="similarity">
    <text evidence="1">Belongs to the DNA2/NAM7 helicase family.</text>
</comment>
<keyword evidence="1" id="KW-0408">Iron</keyword>
<feature type="domain" description="DNA2/NAM7 helicase-like C-terminal" evidence="2">
    <location>
        <begin position="1"/>
        <end position="124"/>
    </location>
</feature>
<keyword evidence="1" id="KW-0227">DNA damage</keyword>
<keyword evidence="1" id="KW-0411">Iron-sulfur</keyword>
<keyword evidence="1" id="KW-0004">4Fe-4S</keyword>
<comment type="catalytic activity">
    <reaction evidence="1">
        <text>ATP + H2O = ADP + phosphate + H(+)</text>
        <dbReference type="Rhea" id="RHEA:13065"/>
        <dbReference type="ChEBI" id="CHEBI:15377"/>
        <dbReference type="ChEBI" id="CHEBI:15378"/>
        <dbReference type="ChEBI" id="CHEBI:30616"/>
        <dbReference type="ChEBI" id="CHEBI:43474"/>
        <dbReference type="ChEBI" id="CHEBI:456216"/>
        <dbReference type="EC" id="3.6.4.12"/>
    </reaction>
</comment>
<reference evidence="4" key="1">
    <citation type="submission" date="2025-08" db="UniProtKB">
        <authorList>
            <consortium name="RefSeq"/>
        </authorList>
    </citation>
    <scope>IDENTIFICATION</scope>
    <source>
        <tissue evidence="4">Testes</tissue>
    </source>
</reference>
<dbReference type="InterPro" id="IPR045055">
    <property type="entry name" value="DNA2/NAM7-like"/>
</dbReference>
<dbReference type="PANTHER" id="PTHR10887">
    <property type="entry name" value="DNA2/NAM7 HELICASE FAMILY"/>
    <property type="match status" value="1"/>
</dbReference>
<comment type="subcellular location">
    <subcellularLocation>
        <location evidence="1">Nucleus</location>
    </subcellularLocation>
    <subcellularLocation>
        <location evidence="1">Chromosome</location>
    </subcellularLocation>
</comment>